<feature type="domain" description="Cytochrome c" evidence="7">
    <location>
        <begin position="42"/>
        <end position="142"/>
    </location>
</feature>
<proteinExistence type="predicted"/>
<organism evidence="8 9">
    <name type="scientific">Noviherbaspirillum humi</name>
    <dbReference type="NCBI Taxonomy" id="1688639"/>
    <lineage>
        <taxon>Bacteria</taxon>
        <taxon>Pseudomonadati</taxon>
        <taxon>Pseudomonadota</taxon>
        <taxon>Betaproteobacteria</taxon>
        <taxon>Burkholderiales</taxon>
        <taxon>Oxalobacteraceae</taxon>
        <taxon>Noviherbaspirillum</taxon>
    </lineage>
</organism>
<evidence type="ECO:0000256" key="3">
    <source>
        <dbReference type="ARBA" id="ARBA00022723"/>
    </source>
</evidence>
<dbReference type="GO" id="GO:0005506">
    <property type="term" value="F:iron ion binding"/>
    <property type="evidence" value="ECO:0007669"/>
    <property type="project" value="InterPro"/>
</dbReference>
<keyword evidence="2 6" id="KW-0349">Heme</keyword>
<accession>A0A239I3Z1</accession>
<evidence type="ECO:0000256" key="4">
    <source>
        <dbReference type="ARBA" id="ARBA00022982"/>
    </source>
</evidence>
<dbReference type="Proteomes" id="UP000198284">
    <property type="component" value="Unassembled WGS sequence"/>
</dbReference>
<dbReference type="PANTHER" id="PTHR35008:SF4">
    <property type="entry name" value="BLL4482 PROTEIN"/>
    <property type="match status" value="1"/>
</dbReference>
<keyword evidence="5 6" id="KW-0408">Iron</keyword>
<reference evidence="8 9" key="1">
    <citation type="submission" date="2017-06" db="EMBL/GenBank/DDBJ databases">
        <authorList>
            <person name="Kim H.J."/>
            <person name="Triplett B.A."/>
        </authorList>
    </citation>
    <scope>NUCLEOTIDE SEQUENCE [LARGE SCALE GENOMIC DNA]</scope>
    <source>
        <strain evidence="8 9">U15</strain>
    </source>
</reference>
<dbReference type="PROSITE" id="PS51007">
    <property type="entry name" value="CYTC"/>
    <property type="match status" value="1"/>
</dbReference>
<dbReference type="InterPro" id="IPR051459">
    <property type="entry name" value="Cytochrome_c-type_DH"/>
</dbReference>
<dbReference type="Gene3D" id="1.10.760.10">
    <property type="entry name" value="Cytochrome c-like domain"/>
    <property type="match status" value="1"/>
</dbReference>
<dbReference type="InterPro" id="IPR009056">
    <property type="entry name" value="Cyt_c-like_dom"/>
</dbReference>
<evidence type="ECO:0000259" key="7">
    <source>
        <dbReference type="PROSITE" id="PS51007"/>
    </source>
</evidence>
<dbReference type="OrthoDB" id="9811281at2"/>
<sequence>MKMKKTTRFVFGLSIALLGVIFVFHASKDKRGKVLIDPANQRLIASGKALYAAHCAACHGANLEGQPDWRQRLPDGRLPAPPHDDSGHTWHHPDVQLIDIVKNGLVPGRTAPEGYVSNMPAFGNRLTDQEIVAVLAYIKSSWSPEMRQLQEDVTLQRHSR</sequence>
<dbReference type="AlphaFoldDB" id="A0A239I3Z1"/>
<dbReference type="GO" id="GO:0020037">
    <property type="term" value="F:heme binding"/>
    <property type="evidence" value="ECO:0007669"/>
    <property type="project" value="InterPro"/>
</dbReference>
<evidence type="ECO:0000313" key="8">
    <source>
        <dbReference type="EMBL" id="SNS88008.1"/>
    </source>
</evidence>
<evidence type="ECO:0000256" key="5">
    <source>
        <dbReference type="ARBA" id="ARBA00023004"/>
    </source>
</evidence>
<dbReference type="EMBL" id="FZOT01000008">
    <property type="protein sequence ID" value="SNS88008.1"/>
    <property type="molecule type" value="Genomic_DNA"/>
</dbReference>
<dbReference type="PANTHER" id="PTHR35008">
    <property type="entry name" value="BLL4482 PROTEIN-RELATED"/>
    <property type="match status" value="1"/>
</dbReference>
<keyword evidence="3 6" id="KW-0479">Metal-binding</keyword>
<dbReference type="GO" id="GO:0009055">
    <property type="term" value="F:electron transfer activity"/>
    <property type="evidence" value="ECO:0007669"/>
    <property type="project" value="InterPro"/>
</dbReference>
<evidence type="ECO:0000256" key="2">
    <source>
        <dbReference type="ARBA" id="ARBA00022617"/>
    </source>
</evidence>
<evidence type="ECO:0000256" key="6">
    <source>
        <dbReference type="PROSITE-ProRule" id="PRU00433"/>
    </source>
</evidence>
<dbReference type="InterPro" id="IPR008168">
    <property type="entry name" value="Cyt_C_IC"/>
</dbReference>
<protein>
    <submittedName>
        <fullName evidence="8">Cytochrome c, mono- and diheme variants</fullName>
    </submittedName>
</protein>
<keyword evidence="9" id="KW-1185">Reference proteome</keyword>
<gene>
    <name evidence="8" type="ORF">SAMN06265795_10895</name>
</gene>
<name>A0A239I3Z1_9BURK</name>
<dbReference type="SUPFAM" id="SSF46626">
    <property type="entry name" value="Cytochrome c"/>
    <property type="match status" value="1"/>
</dbReference>
<evidence type="ECO:0000313" key="9">
    <source>
        <dbReference type="Proteomes" id="UP000198284"/>
    </source>
</evidence>
<keyword evidence="4" id="KW-0249">Electron transport</keyword>
<dbReference type="Pfam" id="PF00034">
    <property type="entry name" value="Cytochrom_C"/>
    <property type="match status" value="1"/>
</dbReference>
<evidence type="ECO:0000256" key="1">
    <source>
        <dbReference type="ARBA" id="ARBA00022448"/>
    </source>
</evidence>
<dbReference type="PRINTS" id="PR00605">
    <property type="entry name" value="CYTCHROMECIC"/>
</dbReference>
<keyword evidence="1" id="KW-0813">Transport</keyword>
<dbReference type="InterPro" id="IPR036909">
    <property type="entry name" value="Cyt_c-like_dom_sf"/>
</dbReference>